<reference evidence="1" key="1">
    <citation type="submission" date="2014-02" db="EMBL/GenBank/DDBJ databases">
        <title>The Genome Sequence of Trichophyton rubrum (morphotype fischeri) CBS 288.86.</title>
        <authorList>
            <consortium name="The Broad Institute Genomics Platform"/>
            <person name="Cuomo C.A."/>
            <person name="White T.C."/>
            <person name="Graser Y."/>
            <person name="Martinez-Rossi N."/>
            <person name="Heitman J."/>
            <person name="Young S.K."/>
            <person name="Zeng Q."/>
            <person name="Gargeya S."/>
            <person name="Abouelleil A."/>
            <person name="Alvarado L."/>
            <person name="Chapman S.B."/>
            <person name="Gainer-Dewar J."/>
            <person name="Goldberg J."/>
            <person name="Griggs A."/>
            <person name="Gujja S."/>
            <person name="Hansen M."/>
            <person name="Howarth C."/>
            <person name="Imamovic A."/>
            <person name="Larimer J."/>
            <person name="Martinez D."/>
            <person name="Murphy C."/>
            <person name="Pearson M.D."/>
            <person name="Persinoti G."/>
            <person name="Poon T."/>
            <person name="Priest M."/>
            <person name="Roberts A.D."/>
            <person name="Saif S."/>
            <person name="Shea T.D."/>
            <person name="Sykes S.N."/>
            <person name="Wortman J."/>
            <person name="Nusbaum C."/>
            <person name="Birren B."/>
        </authorList>
    </citation>
    <scope>NUCLEOTIDE SEQUENCE [LARGE SCALE GENOMIC DNA]</scope>
    <source>
        <strain evidence="1">CBS 288.86</strain>
    </source>
</reference>
<evidence type="ECO:0000313" key="1">
    <source>
        <dbReference type="EMBL" id="EZF48895.1"/>
    </source>
</evidence>
<accession>A0A022VS42</accession>
<dbReference type="HOGENOM" id="CLU_1278442_0_0_1"/>
<protein>
    <submittedName>
        <fullName evidence="1">Uncharacterized protein</fullName>
    </submittedName>
</protein>
<dbReference type="Proteomes" id="UP000023758">
    <property type="component" value="Unassembled WGS sequence"/>
</dbReference>
<organism evidence="1">
    <name type="scientific">Trichophyton rubrum CBS 288.86</name>
    <dbReference type="NCBI Taxonomy" id="1215330"/>
    <lineage>
        <taxon>Eukaryota</taxon>
        <taxon>Fungi</taxon>
        <taxon>Dikarya</taxon>
        <taxon>Ascomycota</taxon>
        <taxon>Pezizomycotina</taxon>
        <taxon>Eurotiomycetes</taxon>
        <taxon>Eurotiomycetidae</taxon>
        <taxon>Onygenales</taxon>
        <taxon>Arthrodermataceae</taxon>
        <taxon>Trichophyton</taxon>
    </lineage>
</organism>
<dbReference type="EMBL" id="KK207915">
    <property type="protein sequence ID" value="EZF48895.1"/>
    <property type="molecule type" value="Genomic_DNA"/>
</dbReference>
<gene>
    <name evidence="1" type="ORF">H103_07463</name>
</gene>
<dbReference type="AlphaFoldDB" id="A0A022VS42"/>
<proteinExistence type="predicted"/>
<dbReference type="OrthoDB" id="9977870at2759"/>
<sequence length="216" mass="24217">MSYSNLEDLDPETARLIIQLQLDDLQEIKDQSKGKAREEELTDPDLSLELCSAELTRSADILRDTSITRSIATAIYSDQEALREFLKSESRACQDRQLACHPDEMTILPKELPALKIHPGKASPRVTYESSPPLPAKYQKQPWPETLGCGICSRHIHVFESPKIPNSKRTIGPAAFPPFVPELYLLKTLKTGLLHVRTAIQSPVQFANLILMKETA</sequence>
<name>A0A022VS42_TRIRU</name>